<keyword evidence="3" id="KW-1185">Reference proteome</keyword>
<gene>
    <name evidence="2" type="ORF">CLV60_11649</name>
</gene>
<sequence>MTEHLKTILAITFCAIVGLILIYAVYCEVTGVEL</sequence>
<evidence type="ECO:0000256" key="1">
    <source>
        <dbReference type="SAM" id="Phobius"/>
    </source>
</evidence>
<accession>A0A2P8FP47</accession>
<dbReference type="AlphaFoldDB" id="A0A2P8FP47"/>
<dbReference type="Proteomes" id="UP000241964">
    <property type="component" value="Unassembled WGS sequence"/>
</dbReference>
<evidence type="ECO:0000313" key="3">
    <source>
        <dbReference type="Proteomes" id="UP000241964"/>
    </source>
</evidence>
<keyword evidence="1" id="KW-0812">Transmembrane</keyword>
<organism evidence="2 3">
    <name type="scientific">Dyadobacter jiangsuensis</name>
    <dbReference type="NCBI Taxonomy" id="1591085"/>
    <lineage>
        <taxon>Bacteria</taxon>
        <taxon>Pseudomonadati</taxon>
        <taxon>Bacteroidota</taxon>
        <taxon>Cytophagia</taxon>
        <taxon>Cytophagales</taxon>
        <taxon>Spirosomataceae</taxon>
        <taxon>Dyadobacter</taxon>
    </lineage>
</organism>
<reference evidence="2 3" key="1">
    <citation type="submission" date="2018-03" db="EMBL/GenBank/DDBJ databases">
        <title>Genomic Encyclopedia of Archaeal and Bacterial Type Strains, Phase II (KMG-II): from individual species to whole genera.</title>
        <authorList>
            <person name="Goeker M."/>
        </authorList>
    </citation>
    <scope>NUCLEOTIDE SEQUENCE [LARGE SCALE GENOMIC DNA]</scope>
    <source>
        <strain evidence="2 3">DSM 29057</strain>
    </source>
</reference>
<keyword evidence="1" id="KW-1133">Transmembrane helix</keyword>
<evidence type="ECO:0000313" key="2">
    <source>
        <dbReference type="EMBL" id="PSL23494.1"/>
    </source>
</evidence>
<keyword evidence="1" id="KW-0472">Membrane</keyword>
<dbReference type="EMBL" id="PYAS01000016">
    <property type="protein sequence ID" value="PSL23494.1"/>
    <property type="molecule type" value="Genomic_DNA"/>
</dbReference>
<protein>
    <submittedName>
        <fullName evidence="2">Uncharacterized protein</fullName>
    </submittedName>
</protein>
<feature type="transmembrane region" description="Helical" evidence="1">
    <location>
        <begin position="7"/>
        <end position="26"/>
    </location>
</feature>
<name>A0A2P8FP47_9BACT</name>
<comment type="caution">
    <text evidence="2">The sequence shown here is derived from an EMBL/GenBank/DDBJ whole genome shotgun (WGS) entry which is preliminary data.</text>
</comment>
<proteinExistence type="predicted"/>